<evidence type="ECO:0000313" key="1">
    <source>
        <dbReference type="EMBL" id="CCB89851.1"/>
    </source>
</evidence>
<dbReference type="STRING" id="331113.SNE_A19740"/>
<dbReference type="EMBL" id="FR872582">
    <property type="protein sequence ID" value="CCB89851.1"/>
    <property type="molecule type" value="Genomic_DNA"/>
</dbReference>
<dbReference type="KEGG" id="sng:SNE_A19740"/>
<evidence type="ECO:0000313" key="2">
    <source>
        <dbReference type="Proteomes" id="UP000000496"/>
    </source>
</evidence>
<dbReference type="Proteomes" id="UP000000496">
    <property type="component" value="Chromosome gsn.131"/>
</dbReference>
<keyword evidence="2" id="KW-1185">Reference proteome</keyword>
<name>F8L3J2_SIMNZ</name>
<reference key="1">
    <citation type="journal article" date="2011" name="Mol. Biol. Evol.">
        <title>Unity in variety -- the pan-genome of the Chlamydiae.</title>
        <authorList>
            <person name="Collingro A."/>
            <person name="Tischler P."/>
            <person name="Weinmaier T."/>
            <person name="Penz T."/>
            <person name="Heinz E."/>
            <person name="Brunham R.C."/>
            <person name="Read T.D."/>
            <person name="Bavoil P.M."/>
            <person name="Sachse K."/>
            <person name="Kahane S."/>
            <person name="Friedman M.G."/>
            <person name="Rattei T."/>
            <person name="Myers G.S.A."/>
            <person name="Horn M."/>
        </authorList>
    </citation>
    <scope>NUCLEOTIDE SEQUENCE</scope>
    <source>
        <strain>Z</strain>
    </source>
</reference>
<gene>
    <name evidence="1" type="ordered locus">SNE_A19740</name>
</gene>
<dbReference type="HOGENOM" id="CLU_1030131_0_0_0"/>
<sequence length="270" mass="30013">MADNTLYYTTQQGWETQQDEQWDKMMTKMDSLPPQAALEYFFVTMVQFLFSHFDGLEAWAGYDMNASSGLETILSNITHDVNMCESGNGSTETVDDAVSNMNAFLVQEYTDPALTNDQLITQSQNSGEDLLGSSDNYTVTKVTYDVYYDGSDSPTEVAVPQITSYNANAILADWDGQSYSVPGTSEVPEGNGSPEINPTDQGYQAYLTEQSQWTNDLTTVDDSCGEIDQMAQAEYSQVQSEDKTLMGTDEDGFNNFVKNQSYWNQQIGNS</sequence>
<proteinExistence type="predicted"/>
<reference evidence="1 2" key="2">
    <citation type="journal article" date="2011" name="Mol. Biol. Evol.">
        <title>Unity in variety--the pan-genome of the Chlamydiae.</title>
        <authorList>
            <person name="Collingro A."/>
            <person name="Tischler P."/>
            <person name="Weinmaier T."/>
            <person name="Penz T."/>
            <person name="Heinz E."/>
            <person name="Brunham R.C."/>
            <person name="Read T.D."/>
            <person name="Bavoil P.M."/>
            <person name="Sachse K."/>
            <person name="Kahane S."/>
            <person name="Friedman M.G."/>
            <person name="Rattei T."/>
            <person name="Myers G.S."/>
            <person name="Horn M."/>
        </authorList>
    </citation>
    <scope>NUCLEOTIDE SEQUENCE [LARGE SCALE GENOMIC DNA]</scope>
    <source>
        <strain evidence="2">ATCC VR-1471 / Z</strain>
    </source>
</reference>
<dbReference type="RefSeq" id="WP_013944317.1">
    <property type="nucleotide sequence ID" value="NC_015713.1"/>
</dbReference>
<protein>
    <submittedName>
        <fullName evidence="1">Uncharacterized protein</fullName>
    </submittedName>
</protein>
<dbReference type="AlphaFoldDB" id="F8L3J2"/>
<accession>F8L3J2</accession>
<organism evidence="1 2">
    <name type="scientific">Simkania negevensis (strain ATCC VR-1471 / DSM 27360 / Z)</name>
    <dbReference type="NCBI Taxonomy" id="331113"/>
    <lineage>
        <taxon>Bacteria</taxon>
        <taxon>Pseudomonadati</taxon>
        <taxon>Chlamydiota</taxon>
        <taxon>Chlamydiia</taxon>
        <taxon>Parachlamydiales</taxon>
        <taxon>Simkaniaceae</taxon>
        <taxon>Simkania</taxon>
    </lineage>
</organism>